<protein>
    <submittedName>
        <fullName evidence="2">Uncharacterized protein</fullName>
    </submittedName>
</protein>
<feature type="region of interest" description="Disordered" evidence="1">
    <location>
        <begin position="246"/>
        <end position="285"/>
    </location>
</feature>
<dbReference type="Proteomes" id="UP000799778">
    <property type="component" value="Unassembled WGS sequence"/>
</dbReference>
<dbReference type="Pfam" id="PF02178">
    <property type="entry name" value="AT_hook"/>
    <property type="match status" value="7"/>
</dbReference>
<feature type="compositionally biased region" description="Low complexity" evidence="1">
    <location>
        <begin position="188"/>
        <end position="205"/>
    </location>
</feature>
<evidence type="ECO:0000313" key="2">
    <source>
        <dbReference type="EMBL" id="KAF2021438.1"/>
    </source>
</evidence>
<dbReference type="GeneID" id="54290896"/>
<dbReference type="SMART" id="SM00384">
    <property type="entry name" value="AT_hook"/>
    <property type="match status" value="7"/>
</dbReference>
<dbReference type="InterPro" id="IPR017956">
    <property type="entry name" value="AT_hook_DNA-bd_motif"/>
</dbReference>
<evidence type="ECO:0000256" key="1">
    <source>
        <dbReference type="SAM" id="MobiDB-lite"/>
    </source>
</evidence>
<dbReference type="OrthoDB" id="3798269at2759"/>
<accession>A0A6A5Y7D2</accession>
<organism evidence="2 3">
    <name type="scientific">Aaosphaeria arxii CBS 175.79</name>
    <dbReference type="NCBI Taxonomy" id="1450172"/>
    <lineage>
        <taxon>Eukaryota</taxon>
        <taxon>Fungi</taxon>
        <taxon>Dikarya</taxon>
        <taxon>Ascomycota</taxon>
        <taxon>Pezizomycotina</taxon>
        <taxon>Dothideomycetes</taxon>
        <taxon>Pleosporomycetidae</taxon>
        <taxon>Pleosporales</taxon>
        <taxon>Pleosporales incertae sedis</taxon>
        <taxon>Aaosphaeria</taxon>
    </lineage>
</organism>
<keyword evidence="3" id="KW-1185">Reference proteome</keyword>
<dbReference type="GO" id="GO:0003677">
    <property type="term" value="F:DNA binding"/>
    <property type="evidence" value="ECO:0007669"/>
    <property type="project" value="InterPro"/>
</dbReference>
<proteinExistence type="predicted"/>
<name>A0A6A5Y7D2_9PLEO</name>
<feature type="compositionally biased region" description="Basic and acidic residues" evidence="1">
    <location>
        <begin position="162"/>
        <end position="175"/>
    </location>
</feature>
<feature type="compositionally biased region" description="Basic residues" evidence="1">
    <location>
        <begin position="151"/>
        <end position="161"/>
    </location>
</feature>
<dbReference type="EMBL" id="ML978066">
    <property type="protein sequence ID" value="KAF2021438.1"/>
    <property type="molecule type" value="Genomic_DNA"/>
</dbReference>
<dbReference type="RefSeq" id="XP_033389777.1">
    <property type="nucleotide sequence ID" value="XM_033533499.1"/>
</dbReference>
<feature type="compositionally biased region" description="Acidic residues" evidence="1">
    <location>
        <begin position="256"/>
        <end position="271"/>
    </location>
</feature>
<feature type="region of interest" description="Disordered" evidence="1">
    <location>
        <begin position="1"/>
        <end position="216"/>
    </location>
</feature>
<feature type="compositionally biased region" description="Basic residues" evidence="1">
    <location>
        <begin position="49"/>
        <end position="59"/>
    </location>
</feature>
<feature type="compositionally biased region" description="Basic residues" evidence="1">
    <location>
        <begin position="176"/>
        <end position="187"/>
    </location>
</feature>
<sequence>MARRSTVRGRAPKDTVAPASPITAVAPTPKKRGRPTKSEQIAKEPLKTKVSKPRGRPSKAKSTPVVAVQSNEAAQEAAPKRRGRPPKVASEAPAKPSGRPAKVAPQDKVQSPTKRRGRPLKAATSAVAGPARVTKRGRPAKATPVAPRIPPHLRSKLRTRVPKKEAPVVVEEKPKKTTGRGRGRPKAGTKAGTGAQAKKTARAAGVTKPAPRRRRGYIPFDVPKKFAAQVQLLLLDLEAAELASDEARVDQATDMNGEEEQEQTAEVEEQETSASNALSGPTEKDEVVLEIEEIREVVVEGPPAETFSPSVDSNSIPDIDGAAEGHLRQQIEVEMITRSNEIPTPDGSLTPLDDLEAGFDHELVTPTLLA</sequence>
<reference evidence="2" key="1">
    <citation type="journal article" date="2020" name="Stud. Mycol.">
        <title>101 Dothideomycetes genomes: a test case for predicting lifestyles and emergence of pathogens.</title>
        <authorList>
            <person name="Haridas S."/>
            <person name="Albert R."/>
            <person name="Binder M."/>
            <person name="Bloem J."/>
            <person name="Labutti K."/>
            <person name="Salamov A."/>
            <person name="Andreopoulos B."/>
            <person name="Baker S."/>
            <person name="Barry K."/>
            <person name="Bills G."/>
            <person name="Bluhm B."/>
            <person name="Cannon C."/>
            <person name="Castanera R."/>
            <person name="Culley D."/>
            <person name="Daum C."/>
            <person name="Ezra D."/>
            <person name="Gonzalez J."/>
            <person name="Henrissat B."/>
            <person name="Kuo A."/>
            <person name="Liang C."/>
            <person name="Lipzen A."/>
            <person name="Lutzoni F."/>
            <person name="Magnuson J."/>
            <person name="Mondo S."/>
            <person name="Nolan M."/>
            <person name="Ohm R."/>
            <person name="Pangilinan J."/>
            <person name="Park H.-J."/>
            <person name="Ramirez L."/>
            <person name="Alfaro M."/>
            <person name="Sun H."/>
            <person name="Tritt A."/>
            <person name="Yoshinaga Y."/>
            <person name="Zwiers L.-H."/>
            <person name="Turgeon B."/>
            <person name="Goodwin S."/>
            <person name="Spatafora J."/>
            <person name="Crous P."/>
            <person name="Grigoriev I."/>
        </authorList>
    </citation>
    <scope>NUCLEOTIDE SEQUENCE</scope>
    <source>
        <strain evidence="2">CBS 175.79</strain>
    </source>
</reference>
<gene>
    <name evidence="2" type="ORF">BU24DRAFT_487859</name>
</gene>
<feature type="compositionally biased region" description="Basic and acidic residues" evidence="1">
    <location>
        <begin position="36"/>
        <end position="47"/>
    </location>
</feature>
<dbReference type="PRINTS" id="PR00929">
    <property type="entry name" value="ATHOOK"/>
</dbReference>
<evidence type="ECO:0000313" key="3">
    <source>
        <dbReference type="Proteomes" id="UP000799778"/>
    </source>
</evidence>
<dbReference type="AlphaFoldDB" id="A0A6A5Y7D2"/>